<reference evidence="2 3" key="1">
    <citation type="submission" date="2019-04" db="EMBL/GenBank/DDBJ databases">
        <title>Genome sequencing of Clostridium botulinum Groups I-IV and Clostridium butyricum.</title>
        <authorList>
            <person name="Brunt J."/>
            <person name="Van Vliet A.H.M."/>
            <person name="Stringer S.C."/>
            <person name="Carter A.T."/>
            <person name="Peck M.W."/>
        </authorList>
    </citation>
    <scope>NUCLEOTIDE SEQUENCE [LARGE SCALE GENOMIC DNA]</scope>
    <source>
        <strain evidence="2 3">BL81</strain>
    </source>
</reference>
<dbReference type="EMBL" id="SXFB01000001">
    <property type="protein sequence ID" value="NFV24660.1"/>
    <property type="molecule type" value="Genomic_DNA"/>
</dbReference>
<dbReference type="InterPro" id="IPR013830">
    <property type="entry name" value="SGNH_hydro"/>
</dbReference>
<dbReference type="Proteomes" id="UP000486903">
    <property type="component" value="Unassembled WGS sequence"/>
</dbReference>
<proteinExistence type="predicted"/>
<sequence>MTTYSPFELEPIFIDFKNESYNLGLDIQANQNDTLTLNFICRNNGIEEDMSKYKVELRVHNNNTNTDYIQTQNENVTLGTDGSVKIVCQSLKGNKLTAYSGQCNGVLRIFNTENKQKATRIITMRIIADPLETDRANICESTITKLEDLDWILNEAYNIEDEFKKAIEEAIKQKNELIKTTNEAKVINSTLAGNITTGTELNSNLVKSNKLAETNQKELDTRNTTASQNIETLTNKNTTANETIVNISEKIETGSKLDNDLGLKIPIGTTLKNDLNTNIKTGTQLKTDLIELIPKVEKSKSDLDTSKINADSSNTTLLETTNNAETKKQEVVVECKVADEKIKQMNEFGDVTEVVKDVTLLKEEVKTARDNETDLNARLERDKTNILKKFNELDNQDIFKITKDIKNKNIKILGDSIGAGVGGTGYSATGEIIVGNNKSNETGHCWANSFRDYLQSKYNCIVKNWSVSGWKSSDIVTNISTLITETDDIVICAIGANNCYIENGTTLLESDIKTINEYCENHNKKVIFIGTIQTLTSSHENKGIKMEDIDNLLRKVTTNLNVCFIPMYKLFNDYLLYSGVDSSLFYYNEEHPNDNGYDAMFYLMANYMGFYTDLELRNKLYSLYDTGWLPLPLINGTVANTIDIPSYRRVGRMLSLKGEIDNIISTVTTVATLPSGFTPNSKFGGSSIALSFFWTGADTQSRMFINKNGNIIVPNHTDTKKMWLDGINFMID</sequence>
<name>A0A6B4JJ86_CLOBO</name>
<dbReference type="CDD" id="cd00229">
    <property type="entry name" value="SGNH_hydrolase"/>
    <property type="match status" value="1"/>
</dbReference>
<dbReference type="Gene3D" id="3.40.50.1110">
    <property type="entry name" value="SGNH hydrolase"/>
    <property type="match status" value="1"/>
</dbReference>
<comment type="caution">
    <text evidence="2">The sequence shown here is derived from an EMBL/GenBank/DDBJ whole genome shotgun (WGS) entry which is preliminary data.</text>
</comment>
<feature type="domain" description="SGNH hydrolase-type esterase" evidence="1">
    <location>
        <begin position="412"/>
        <end position="599"/>
    </location>
</feature>
<dbReference type="AlphaFoldDB" id="A0A6B4JJ86"/>
<dbReference type="SUPFAM" id="SSF52266">
    <property type="entry name" value="SGNH hydrolase"/>
    <property type="match status" value="1"/>
</dbReference>
<dbReference type="Pfam" id="PF13472">
    <property type="entry name" value="Lipase_GDSL_2"/>
    <property type="match status" value="1"/>
</dbReference>
<evidence type="ECO:0000313" key="3">
    <source>
        <dbReference type="Proteomes" id="UP000486903"/>
    </source>
</evidence>
<dbReference type="RefSeq" id="WP_003371600.1">
    <property type="nucleotide sequence ID" value="NZ_JACBBA010000001.1"/>
</dbReference>
<dbReference type="InterPro" id="IPR036514">
    <property type="entry name" value="SGNH_hydro_sf"/>
</dbReference>
<evidence type="ECO:0000259" key="1">
    <source>
        <dbReference type="Pfam" id="PF13472"/>
    </source>
</evidence>
<evidence type="ECO:0000313" key="2">
    <source>
        <dbReference type="EMBL" id="NFV24660.1"/>
    </source>
</evidence>
<protein>
    <recommendedName>
        <fullName evidence="1">SGNH hydrolase-type esterase domain-containing protein</fullName>
    </recommendedName>
</protein>
<gene>
    <name evidence="2" type="ORF">FDG31_00490</name>
</gene>
<accession>A0A6B4JJ86</accession>
<organism evidence="2 3">
    <name type="scientific">Clostridium botulinum</name>
    <dbReference type="NCBI Taxonomy" id="1491"/>
    <lineage>
        <taxon>Bacteria</taxon>
        <taxon>Bacillati</taxon>
        <taxon>Bacillota</taxon>
        <taxon>Clostridia</taxon>
        <taxon>Eubacteriales</taxon>
        <taxon>Clostridiaceae</taxon>
        <taxon>Clostridium</taxon>
    </lineage>
</organism>